<dbReference type="Proteomes" id="UP000189818">
    <property type="component" value="Unassembled WGS sequence"/>
</dbReference>
<dbReference type="RefSeq" id="WP_079647720.1">
    <property type="nucleotide sequence ID" value="NZ_FUYM01000003.1"/>
</dbReference>
<reference evidence="2" key="1">
    <citation type="submission" date="2017-02" db="EMBL/GenBank/DDBJ databases">
        <authorList>
            <person name="Varghese N."/>
            <person name="Submissions S."/>
        </authorList>
    </citation>
    <scope>NUCLEOTIDE SEQUENCE [LARGE SCALE GENOMIC DNA]</scope>
    <source>
        <strain evidence="2">UM2</strain>
    </source>
</reference>
<proteinExistence type="predicted"/>
<evidence type="ECO:0000313" key="2">
    <source>
        <dbReference type="Proteomes" id="UP000189818"/>
    </source>
</evidence>
<keyword evidence="2" id="KW-1185">Reference proteome</keyword>
<organism evidence="1 2">
    <name type="scientific">Rhizorhabdus histidinilytica</name>
    <dbReference type="NCBI Taxonomy" id="439228"/>
    <lineage>
        <taxon>Bacteria</taxon>
        <taxon>Pseudomonadati</taxon>
        <taxon>Pseudomonadota</taxon>
        <taxon>Alphaproteobacteria</taxon>
        <taxon>Sphingomonadales</taxon>
        <taxon>Sphingomonadaceae</taxon>
        <taxon>Rhizorhabdus</taxon>
    </lineage>
</organism>
<evidence type="ECO:0000313" key="1">
    <source>
        <dbReference type="EMBL" id="SKB51975.1"/>
    </source>
</evidence>
<sequence>MTDNIIPFRPRPDRIARIEIAGGIQSEPMAWTGADGTRLDYSNVGGMVYWAVLIHEGGGEEILCIDESVRIVARYAGQVALEHQVPVVDRTEEVQ</sequence>
<dbReference type="EMBL" id="FUYM01000003">
    <property type="protein sequence ID" value="SKB51975.1"/>
    <property type="molecule type" value="Genomic_DNA"/>
</dbReference>
<gene>
    <name evidence="1" type="ORF">SAMN06295920_103371</name>
</gene>
<dbReference type="AlphaFoldDB" id="A0A1T5BXQ2"/>
<protein>
    <submittedName>
        <fullName evidence="1">Uncharacterized protein</fullName>
    </submittedName>
</protein>
<accession>A0A1T5BXQ2</accession>
<name>A0A1T5BXQ2_9SPHN</name>
<dbReference type="STRING" id="439228.SAMN06295920_103371"/>